<gene>
    <name evidence="6" type="ORF">LUZ61_009115</name>
</gene>
<reference evidence="6 7" key="1">
    <citation type="journal article" date="2022" name="Cell">
        <title>Repeat-based holocentromeres influence genome architecture and karyotype evolution.</title>
        <authorList>
            <person name="Hofstatter P.G."/>
            <person name="Thangavel G."/>
            <person name="Lux T."/>
            <person name="Neumann P."/>
            <person name="Vondrak T."/>
            <person name="Novak P."/>
            <person name="Zhang M."/>
            <person name="Costa L."/>
            <person name="Castellani M."/>
            <person name="Scott A."/>
            <person name="Toegelov H."/>
            <person name="Fuchs J."/>
            <person name="Mata-Sucre Y."/>
            <person name="Dias Y."/>
            <person name="Vanzela A.L.L."/>
            <person name="Huettel B."/>
            <person name="Almeida C.C.S."/>
            <person name="Simkova H."/>
            <person name="Souza G."/>
            <person name="Pedrosa-Harand A."/>
            <person name="Macas J."/>
            <person name="Mayer K.F.X."/>
            <person name="Houben A."/>
            <person name="Marques A."/>
        </authorList>
    </citation>
    <scope>NUCLEOTIDE SEQUENCE [LARGE SCALE GENOMIC DNA]</scope>
    <source>
        <strain evidence="6">RhyTen1mFocal</strain>
    </source>
</reference>
<dbReference type="Pfam" id="PF10551">
    <property type="entry name" value="MULE"/>
    <property type="match status" value="1"/>
</dbReference>
<dbReference type="InterPro" id="IPR004332">
    <property type="entry name" value="Transposase_MuDR"/>
</dbReference>
<keyword evidence="2 4" id="KW-0863">Zinc-finger</keyword>
<dbReference type="GO" id="GO:0008270">
    <property type="term" value="F:zinc ion binding"/>
    <property type="evidence" value="ECO:0007669"/>
    <property type="project" value="UniProtKB-KW"/>
</dbReference>
<evidence type="ECO:0000313" key="6">
    <source>
        <dbReference type="EMBL" id="KAJ3705410.1"/>
    </source>
</evidence>
<dbReference type="Proteomes" id="UP001210211">
    <property type="component" value="Unassembled WGS sequence"/>
</dbReference>
<keyword evidence="3" id="KW-0862">Zinc</keyword>
<protein>
    <recommendedName>
        <fullName evidence="5">SWIM-type domain-containing protein</fullName>
    </recommendedName>
</protein>
<accession>A0AAD5ZWS8</accession>
<comment type="caution">
    <text evidence="6">The sequence shown here is derived from an EMBL/GenBank/DDBJ whole genome shotgun (WGS) entry which is preliminary data.</text>
</comment>
<dbReference type="SMART" id="SM00575">
    <property type="entry name" value="ZnF_PMZ"/>
    <property type="match status" value="1"/>
</dbReference>
<name>A0AAD5ZWS8_9POAL</name>
<keyword evidence="1" id="KW-0479">Metal-binding</keyword>
<dbReference type="PANTHER" id="PTHR31973:SF191">
    <property type="entry name" value="OS05G0489400 PROTEIN"/>
    <property type="match status" value="1"/>
</dbReference>
<feature type="domain" description="SWIM-type" evidence="5">
    <location>
        <begin position="694"/>
        <end position="726"/>
    </location>
</feature>
<organism evidence="6 7">
    <name type="scientific">Rhynchospora tenuis</name>
    <dbReference type="NCBI Taxonomy" id="198213"/>
    <lineage>
        <taxon>Eukaryota</taxon>
        <taxon>Viridiplantae</taxon>
        <taxon>Streptophyta</taxon>
        <taxon>Embryophyta</taxon>
        <taxon>Tracheophyta</taxon>
        <taxon>Spermatophyta</taxon>
        <taxon>Magnoliopsida</taxon>
        <taxon>Liliopsida</taxon>
        <taxon>Poales</taxon>
        <taxon>Cyperaceae</taxon>
        <taxon>Cyperoideae</taxon>
        <taxon>Rhynchosporeae</taxon>
        <taxon>Rhynchospora</taxon>
    </lineage>
</organism>
<dbReference type="EMBL" id="JAMRDG010000001">
    <property type="protein sequence ID" value="KAJ3705410.1"/>
    <property type="molecule type" value="Genomic_DNA"/>
</dbReference>
<dbReference type="Pfam" id="PF04434">
    <property type="entry name" value="SWIM"/>
    <property type="match status" value="1"/>
</dbReference>
<evidence type="ECO:0000259" key="5">
    <source>
        <dbReference type="PROSITE" id="PS50966"/>
    </source>
</evidence>
<sequence>MRRRNHFSEKPNYRSKESLFTCEVHHGCKKDYFDYIDADEFSLLEFETTAEQLGYSKEITVQCRACGEKDPNPKLIVSDQELMAMIDKILKQNKVLECFLHHKEVQVEGVGAGKDVEVRGVHAENIVVEGVEPENEVLVEDVEAEKEVLVEEVEAENEVLVEDIEADDASDFYDPNNDVEADDDDITFEENVIHDSIKRDWIVPYKTQSQTMPTEEDSDYAPSDVLISGGESDDDDTSPRYPEFNAAIDMSNPQFQLGMVFGSFNEVKSAIKEYAIKQRRNIRFKKNDTMRVKAVCRKGCPWNIWVSRMGNDTENVQVKTYNPTHTCSNEHNIKFLSVHWLVKKYLDTFRADPNWSLSGIQHRIRTDLYLEISRQKACNVRSKALKIITGNEAKQYSRLNCYAAELKKTNPSSTVIFHLRNRVFKRAYICLAACKEGFLAGCRPIISLDGCFLKTRYGGQLLSAVAIDANDCIFPVAYAVVESENSESWRWFLQLLGNDLEMHNSHAWTFMSDRQKGLVPMLKSLFPSAEHRFCVRHLHDNYSNAGHKGKALKDYLWNAAMATYVADHDNKMKELQDHKAAAFEWLSTKSKAEWTKSHFSTQSKSDMLLNNLCEVFNKYIIDARDKPIITMFEMIRTKLMRRFQVKRDEMLKYNGSICPKIQKKLDRWKEESIKFNAVWNGEAKYQVTGLEGQFVVNIATSSCDCRRWDLTGIPCEHACASMKVNGLIPEDYVHDCYKVETFLKIYSHAINPISGVDMWEKSPLPQVLPPQIDPPKPGRPKKARKKSRVELEKNCNISKLTKKGRKIFCSICRREGHNKRWHGTEARTLGESVNPSAPVDNNTRKKLLVINFSFLYIVFTFKFLDLLDIFHCLQVKRKRSSVPSND</sequence>
<dbReference type="PANTHER" id="PTHR31973">
    <property type="entry name" value="POLYPROTEIN, PUTATIVE-RELATED"/>
    <property type="match status" value="1"/>
</dbReference>
<dbReference type="InterPro" id="IPR018289">
    <property type="entry name" value="MULE_transposase_dom"/>
</dbReference>
<evidence type="ECO:0000256" key="2">
    <source>
        <dbReference type="ARBA" id="ARBA00022771"/>
    </source>
</evidence>
<dbReference type="InterPro" id="IPR007527">
    <property type="entry name" value="Znf_SWIM"/>
</dbReference>
<evidence type="ECO:0000256" key="3">
    <source>
        <dbReference type="ARBA" id="ARBA00022833"/>
    </source>
</evidence>
<keyword evidence="7" id="KW-1185">Reference proteome</keyword>
<dbReference type="Pfam" id="PF03108">
    <property type="entry name" value="DBD_Tnp_Mut"/>
    <property type="match status" value="1"/>
</dbReference>
<evidence type="ECO:0000256" key="1">
    <source>
        <dbReference type="ARBA" id="ARBA00022723"/>
    </source>
</evidence>
<dbReference type="PROSITE" id="PS50966">
    <property type="entry name" value="ZF_SWIM"/>
    <property type="match status" value="1"/>
</dbReference>
<evidence type="ECO:0000256" key="4">
    <source>
        <dbReference type="PROSITE-ProRule" id="PRU00325"/>
    </source>
</evidence>
<dbReference type="AlphaFoldDB" id="A0AAD5ZWS8"/>
<dbReference type="InterPro" id="IPR006564">
    <property type="entry name" value="Znf_PMZ"/>
</dbReference>
<proteinExistence type="predicted"/>
<evidence type="ECO:0000313" key="7">
    <source>
        <dbReference type="Proteomes" id="UP001210211"/>
    </source>
</evidence>